<organism evidence="8 9">
    <name type="scientific">Planoprotostelium fungivorum</name>
    <dbReference type="NCBI Taxonomy" id="1890364"/>
    <lineage>
        <taxon>Eukaryota</taxon>
        <taxon>Amoebozoa</taxon>
        <taxon>Evosea</taxon>
        <taxon>Variosea</taxon>
        <taxon>Cavosteliida</taxon>
        <taxon>Cavosteliaceae</taxon>
        <taxon>Planoprotostelium</taxon>
    </lineage>
</organism>
<dbReference type="PANTHER" id="PTHR43220:SF18">
    <property type="entry name" value="TRANSMEMBRANE PROTEIN 41B"/>
    <property type="match status" value="1"/>
</dbReference>
<dbReference type="Proteomes" id="UP000241769">
    <property type="component" value="Unassembled WGS sequence"/>
</dbReference>
<sequence>MEGLRKNLSILALLVLIFLSSLFLVYHNFPSLTVDQKSKLIRLPRSLSDVRDISSVLDLYTEDYYFIVIVGYSLAYLFLQTFSIPGSVFLSILAGAIFRFYVGFLLVCTLSTVGACNSFLVSKYLCRSLITQWFPQRISFLHDEVQKRKNNIFNYVLFLRFTPVVPNWFVNIASPIVGISLHLFALATFFGVMPQTFVAVRAGITLHQITSTGELFDWKIFVMLIVLSLVAVLPTLSPFKRLVAKYLDKKDKET</sequence>
<keyword evidence="3 6" id="KW-1133">Transmembrane helix</keyword>
<feature type="transmembrane region" description="Helical" evidence="6">
    <location>
        <begin position="7"/>
        <end position="26"/>
    </location>
</feature>
<dbReference type="InterPro" id="IPR045014">
    <property type="entry name" value="TM41A/B"/>
</dbReference>
<accession>A0A2P6MUL7</accession>
<dbReference type="Pfam" id="PF09335">
    <property type="entry name" value="VTT_dom"/>
    <property type="match status" value="1"/>
</dbReference>
<gene>
    <name evidence="8" type="ORF">PROFUN_05657</name>
</gene>
<comment type="subcellular location">
    <subcellularLocation>
        <location evidence="1">Membrane</location>
        <topology evidence="1">Multi-pass membrane protein</topology>
    </subcellularLocation>
</comment>
<dbReference type="EMBL" id="MDYQ01000395">
    <property type="protein sequence ID" value="PRP75346.1"/>
    <property type="molecule type" value="Genomic_DNA"/>
</dbReference>
<dbReference type="OrthoDB" id="3364966at2759"/>
<proteinExistence type="inferred from homology"/>
<evidence type="ECO:0000256" key="5">
    <source>
        <dbReference type="ARBA" id="ARBA00025797"/>
    </source>
</evidence>
<feature type="transmembrane region" description="Helical" evidence="6">
    <location>
        <begin position="220"/>
        <end position="239"/>
    </location>
</feature>
<evidence type="ECO:0000256" key="6">
    <source>
        <dbReference type="SAM" id="Phobius"/>
    </source>
</evidence>
<evidence type="ECO:0000256" key="1">
    <source>
        <dbReference type="ARBA" id="ARBA00004141"/>
    </source>
</evidence>
<dbReference type="FunCoup" id="A0A2P6MUL7">
    <property type="interactions" value="228"/>
</dbReference>
<dbReference type="STRING" id="1890364.A0A2P6MUL7"/>
<dbReference type="PANTHER" id="PTHR43220">
    <property type="match status" value="1"/>
</dbReference>
<evidence type="ECO:0000259" key="7">
    <source>
        <dbReference type="Pfam" id="PF09335"/>
    </source>
</evidence>
<protein>
    <recommendedName>
        <fullName evidence="7">VTT domain-containing protein</fullName>
    </recommendedName>
</protein>
<feature type="transmembrane region" description="Helical" evidence="6">
    <location>
        <begin position="100"/>
        <end position="120"/>
    </location>
</feature>
<evidence type="ECO:0000313" key="8">
    <source>
        <dbReference type="EMBL" id="PRP75346.1"/>
    </source>
</evidence>
<evidence type="ECO:0000256" key="4">
    <source>
        <dbReference type="ARBA" id="ARBA00023136"/>
    </source>
</evidence>
<feature type="transmembrane region" description="Helical" evidence="6">
    <location>
        <begin position="177"/>
        <end position="200"/>
    </location>
</feature>
<evidence type="ECO:0000256" key="3">
    <source>
        <dbReference type="ARBA" id="ARBA00022989"/>
    </source>
</evidence>
<evidence type="ECO:0000313" key="9">
    <source>
        <dbReference type="Proteomes" id="UP000241769"/>
    </source>
</evidence>
<dbReference type="GO" id="GO:0000045">
    <property type="term" value="P:autophagosome assembly"/>
    <property type="evidence" value="ECO:0007669"/>
    <property type="project" value="TreeGrafter"/>
</dbReference>
<comment type="caution">
    <text evidence="8">The sequence shown here is derived from an EMBL/GenBank/DDBJ whole genome shotgun (WGS) entry which is preliminary data.</text>
</comment>
<reference evidence="8 9" key="1">
    <citation type="journal article" date="2018" name="Genome Biol. Evol.">
        <title>Multiple Roots of Fruiting Body Formation in Amoebozoa.</title>
        <authorList>
            <person name="Hillmann F."/>
            <person name="Forbes G."/>
            <person name="Novohradska S."/>
            <person name="Ferling I."/>
            <person name="Riege K."/>
            <person name="Groth M."/>
            <person name="Westermann M."/>
            <person name="Marz M."/>
            <person name="Spaller T."/>
            <person name="Winckler T."/>
            <person name="Schaap P."/>
            <person name="Glockner G."/>
        </authorList>
    </citation>
    <scope>NUCLEOTIDE SEQUENCE [LARGE SCALE GENOMIC DNA]</scope>
    <source>
        <strain evidence="8 9">Jena</strain>
    </source>
</reference>
<keyword evidence="4 6" id="KW-0472">Membrane</keyword>
<dbReference type="GO" id="GO:0005789">
    <property type="term" value="C:endoplasmic reticulum membrane"/>
    <property type="evidence" value="ECO:0007669"/>
    <property type="project" value="TreeGrafter"/>
</dbReference>
<comment type="similarity">
    <text evidence="5">Belongs to the TMEM41 family.</text>
</comment>
<dbReference type="InParanoid" id="A0A2P6MUL7"/>
<feature type="transmembrane region" description="Helical" evidence="6">
    <location>
        <begin position="64"/>
        <end position="93"/>
    </location>
</feature>
<keyword evidence="2 6" id="KW-0812">Transmembrane</keyword>
<dbReference type="InterPro" id="IPR032816">
    <property type="entry name" value="VTT_dom"/>
</dbReference>
<evidence type="ECO:0000256" key="2">
    <source>
        <dbReference type="ARBA" id="ARBA00022692"/>
    </source>
</evidence>
<keyword evidence="9" id="KW-1185">Reference proteome</keyword>
<name>A0A2P6MUL7_9EUKA</name>
<dbReference type="AlphaFoldDB" id="A0A2P6MUL7"/>
<feature type="domain" description="VTT" evidence="7">
    <location>
        <begin position="84"/>
        <end position="203"/>
    </location>
</feature>